<feature type="compositionally biased region" description="Low complexity" evidence="1">
    <location>
        <begin position="56"/>
        <end position="70"/>
    </location>
</feature>
<feature type="transmembrane region" description="Helical" evidence="2">
    <location>
        <begin position="21"/>
        <end position="42"/>
    </location>
</feature>
<evidence type="ECO:0000313" key="4">
    <source>
        <dbReference type="Proteomes" id="UP000312032"/>
    </source>
</evidence>
<keyword evidence="2" id="KW-0472">Membrane</keyword>
<evidence type="ECO:0000256" key="1">
    <source>
        <dbReference type="SAM" id="MobiDB-lite"/>
    </source>
</evidence>
<feature type="region of interest" description="Disordered" evidence="1">
    <location>
        <begin position="46"/>
        <end position="103"/>
    </location>
</feature>
<dbReference type="OrthoDB" id="4772932at2"/>
<dbReference type="AlphaFoldDB" id="A0A5C4U304"/>
<keyword evidence="2" id="KW-0812">Transmembrane</keyword>
<evidence type="ECO:0000313" key="3">
    <source>
        <dbReference type="EMBL" id="TNL96056.1"/>
    </source>
</evidence>
<feature type="compositionally biased region" description="Basic and acidic residues" evidence="1">
    <location>
        <begin position="71"/>
        <end position="101"/>
    </location>
</feature>
<comment type="caution">
    <text evidence="3">The sequence shown here is derived from an EMBL/GenBank/DDBJ whole genome shotgun (WGS) entry which is preliminary data.</text>
</comment>
<dbReference type="Proteomes" id="UP000312032">
    <property type="component" value="Unassembled WGS sequence"/>
</dbReference>
<evidence type="ECO:0000256" key="2">
    <source>
        <dbReference type="SAM" id="Phobius"/>
    </source>
</evidence>
<protein>
    <recommendedName>
        <fullName evidence="5">DUF4232 domain-containing protein</fullName>
    </recommendedName>
</protein>
<organism evidence="3 4">
    <name type="scientific">Corynebacterium tapiri</name>
    <dbReference type="NCBI Taxonomy" id="1448266"/>
    <lineage>
        <taxon>Bacteria</taxon>
        <taxon>Bacillati</taxon>
        <taxon>Actinomycetota</taxon>
        <taxon>Actinomycetes</taxon>
        <taxon>Mycobacteriales</taxon>
        <taxon>Corynebacteriaceae</taxon>
        <taxon>Corynebacterium</taxon>
    </lineage>
</organism>
<keyword evidence="4" id="KW-1185">Reference proteome</keyword>
<gene>
    <name evidence="3" type="ORF">FHE74_08475</name>
</gene>
<dbReference type="EMBL" id="VDHJ01000011">
    <property type="protein sequence ID" value="TNL96056.1"/>
    <property type="molecule type" value="Genomic_DNA"/>
</dbReference>
<evidence type="ECO:0008006" key="5">
    <source>
        <dbReference type="Google" id="ProtNLM"/>
    </source>
</evidence>
<dbReference type="RefSeq" id="WP_139466079.1">
    <property type="nucleotide sequence ID" value="NZ_VDHJ01000011.1"/>
</dbReference>
<sequence length="230" mass="25074">MTYRNSTPQRLPEKYYQRRRIAAVVALLAVIALLVWGLSAFARSGSGDQQAAESSAPAPTSVGGPVPGSSESEKPSEEKATESSKESTTESTEPKAEDKKKSCSLSDLEISAHTDQATYAPDTQPTFYMTVKNPTSSDCEIDLDKDVLRFEVYNLATNKRVWSDVDCYDPVQTGKETFEAGKERYFEAAWSRTASAPGACSNRPAVEPGGYFLHAVVGDNPSQPQTFNLR</sequence>
<name>A0A5C4U304_9CORY</name>
<proteinExistence type="predicted"/>
<reference evidence="3 4" key="1">
    <citation type="submission" date="2019-06" db="EMBL/GenBank/DDBJ databases">
        <authorList>
            <person name="Li J."/>
        </authorList>
    </citation>
    <scope>NUCLEOTIDE SEQUENCE [LARGE SCALE GENOMIC DNA]</scope>
    <source>
        <strain evidence="3 4">LMG 28165</strain>
    </source>
</reference>
<keyword evidence="2" id="KW-1133">Transmembrane helix</keyword>
<accession>A0A5C4U304</accession>